<dbReference type="OMA" id="ATYQVVH"/>
<dbReference type="PROSITE" id="PS50082">
    <property type="entry name" value="WD_REPEATS_2"/>
    <property type="match status" value="2"/>
</dbReference>
<feature type="compositionally biased region" description="Polar residues" evidence="9">
    <location>
        <begin position="342"/>
        <end position="351"/>
    </location>
</feature>
<dbReference type="Gene3D" id="2.130.10.10">
    <property type="entry name" value="YVTN repeat-like/Quinoprotein amine dehydrogenase"/>
    <property type="match status" value="2"/>
</dbReference>
<dbReference type="GO" id="GO:0006364">
    <property type="term" value="P:rRNA processing"/>
    <property type="evidence" value="ECO:0007669"/>
    <property type="project" value="UniProtKB-KW"/>
</dbReference>
<evidence type="ECO:0000256" key="2">
    <source>
        <dbReference type="ARBA" id="ARBA00018260"/>
    </source>
</evidence>
<gene>
    <name evidence="11" type="ORF">Dbus_chrXg1384</name>
</gene>
<dbReference type="OrthoDB" id="431715at2759"/>
<reference evidence="11 12" key="1">
    <citation type="submission" date="2015-08" db="EMBL/GenBank/DDBJ databases">
        <title>Ancestral chromatin configuration constrains chromatin evolution on differentiating sex chromosomes in Drosophila.</title>
        <authorList>
            <person name="Zhou Q."/>
            <person name="Bachtrog D."/>
        </authorList>
    </citation>
    <scope>NUCLEOTIDE SEQUENCE [LARGE SCALE GENOMIC DNA]</scope>
    <source>
        <tissue evidence="11">Whole larvae</tissue>
    </source>
</reference>
<dbReference type="InterPro" id="IPR001680">
    <property type="entry name" value="WD40_rpt"/>
</dbReference>
<feature type="domain" description="U3 small nucleolar RNA-associated protein 15 C-terminal" evidence="10">
    <location>
        <begin position="356"/>
        <end position="503"/>
    </location>
</feature>
<comment type="subcellular location">
    <subcellularLocation>
        <location evidence="1">Nucleus</location>
        <location evidence="1">Nucleolus</location>
    </subcellularLocation>
</comment>
<evidence type="ECO:0000256" key="5">
    <source>
        <dbReference type="ARBA" id="ARBA00022737"/>
    </source>
</evidence>
<dbReference type="GO" id="GO:0045943">
    <property type="term" value="P:positive regulation of transcription by RNA polymerase I"/>
    <property type="evidence" value="ECO:0007669"/>
    <property type="project" value="TreeGrafter"/>
</dbReference>
<keyword evidence="5" id="KW-0677">Repeat</keyword>
<dbReference type="AlphaFoldDB" id="A0A0M4EJW6"/>
<protein>
    <recommendedName>
        <fullName evidence="2">U3 small nucleolar RNA-associated protein 15 homolog</fullName>
    </recommendedName>
</protein>
<dbReference type="CDD" id="cd00200">
    <property type="entry name" value="WD40"/>
    <property type="match status" value="1"/>
</dbReference>
<dbReference type="Pfam" id="PF00400">
    <property type="entry name" value="WD40"/>
    <property type="match status" value="4"/>
</dbReference>
<dbReference type="PROSITE" id="PS50294">
    <property type="entry name" value="WD_REPEATS_REGION"/>
    <property type="match status" value="2"/>
</dbReference>
<evidence type="ECO:0000256" key="9">
    <source>
        <dbReference type="SAM" id="MobiDB-lite"/>
    </source>
</evidence>
<evidence type="ECO:0000259" key="10">
    <source>
        <dbReference type="Pfam" id="PF09384"/>
    </source>
</evidence>
<feature type="region of interest" description="Disordered" evidence="9">
    <location>
        <begin position="323"/>
        <end position="351"/>
    </location>
</feature>
<dbReference type="Proteomes" id="UP000494163">
    <property type="component" value="Chromosome X"/>
</dbReference>
<keyword evidence="12" id="KW-1185">Reference proteome</keyword>
<name>A0A0M4EJW6_DROBS</name>
<evidence type="ECO:0000256" key="3">
    <source>
        <dbReference type="ARBA" id="ARBA00022552"/>
    </source>
</evidence>
<evidence type="ECO:0000256" key="6">
    <source>
        <dbReference type="ARBA" id="ARBA00023242"/>
    </source>
</evidence>
<feature type="repeat" description="WD" evidence="8">
    <location>
        <begin position="119"/>
        <end position="160"/>
    </location>
</feature>
<evidence type="ECO:0000256" key="1">
    <source>
        <dbReference type="ARBA" id="ARBA00004604"/>
    </source>
</evidence>
<sequence>MTSNFYPLNLRRFQDKDPIATPDTNYWDRLSRPDLLKEHTTIDYVDFSPSDPDNFVLTCSVRVQVYNLVTKLVVKNLSRFQKTAYGATFRQDGRLLAAGDEEGHVKLFDTGSRNILRLFKGHKAPVHRTFFTADKLQLASFADDKSVRMWDVSNEKVVAKYKDAHTDYIRAGAMHPQSSSTFVSGGYDGKINLYDTRLDTPIVRTLDHGSPVESMLYLPNGSIFISAGGTQVRVWDMISGCRLLTAMSQHHKTVTCLRLGSDGKRLLSGGLDRHVKIYDVNTYKTVHTLTYPNAVVSLGVAPNDHAVVAGMVDGLVSIRRMNADGKASKQRRQKPQRHARSHQQQVQKPLVPETTTARVDHVIADKRQRGQQLKLYDIHLRMYNYKKALDNVFVQKIIENHPERVVAVITELLHRDGLEASLKDRPEAVIIKFINFICKYVGETRFMRPLLNAANTLMDVFENNVVPYSKSMLVALEKLENAVQSEMKLTMQLMELKGALDMIIGSALDKKQTDSSCSYIQTKMPRMQPSKRAQQYVVVVD</sequence>
<evidence type="ECO:0000313" key="12">
    <source>
        <dbReference type="Proteomes" id="UP000494163"/>
    </source>
</evidence>
<dbReference type="Pfam" id="PF09384">
    <property type="entry name" value="UTP15_C"/>
    <property type="match status" value="1"/>
</dbReference>
<evidence type="ECO:0000256" key="4">
    <source>
        <dbReference type="ARBA" id="ARBA00022574"/>
    </source>
</evidence>
<accession>A0A0M4EJW6</accession>
<evidence type="ECO:0000313" key="11">
    <source>
        <dbReference type="EMBL" id="ALC49528.1"/>
    </source>
</evidence>
<keyword evidence="4 8" id="KW-0853">WD repeat</keyword>
<keyword evidence="6" id="KW-0539">Nucleus</keyword>
<evidence type="ECO:0000256" key="7">
    <source>
        <dbReference type="ARBA" id="ARBA00045437"/>
    </source>
</evidence>
<comment type="function">
    <text evidence="7">Ribosome biogenesis factor. Involved in nucleolar processing of pre-18S ribosomal RNA. Required for optimal pre-ribosomal RNA transcription by RNA polymerase I. Part of the small subunit (SSU) processome, first precursor of the small eukaryotic ribosomal subunit. During the assembly of the SSU processome in the nucleolus, many ribosome biogenesis factors, an RNA chaperone and ribosomal proteins associate with the nascent pre-rRNA and work in concert to generate RNA folding, modifications, rearrangements and cleavage as well as targeted degradation of pre-ribosomal RNA by the RNA exosome.</text>
</comment>
<feature type="compositionally biased region" description="Basic residues" evidence="9">
    <location>
        <begin position="328"/>
        <end position="341"/>
    </location>
</feature>
<organism evidence="11 12">
    <name type="scientific">Drosophila busckii</name>
    <name type="common">Fruit fly</name>
    <dbReference type="NCBI Taxonomy" id="30019"/>
    <lineage>
        <taxon>Eukaryota</taxon>
        <taxon>Metazoa</taxon>
        <taxon>Ecdysozoa</taxon>
        <taxon>Arthropoda</taxon>
        <taxon>Hexapoda</taxon>
        <taxon>Insecta</taxon>
        <taxon>Pterygota</taxon>
        <taxon>Neoptera</taxon>
        <taxon>Endopterygota</taxon>
        <taxon>Diptera</taxon>
        <taxon>Brachycera</taxon>
        <taxon>Muscomorpha</taxon>
        <taxon>Ephydroidea</taxon>
        <taxon>Drosophilidae</taxon>
        <taxon>Drosophila</taxon>
    </lineage>
</organism>
<dbReference type="SUPFAM" id="SSF50978">
    <property type="entry name" value="WD40 repeat-like"/>
    <property type="match status" value="1"/>
</dbReference>
<dbReference type="InterPro" id="IPR036322">
    <property type="entry name" value="WD40_repeat_dom_sf"/>
</dbReference>
<dbReference type="InterPro" id="IPR018983">
    <property type="entry name" value="U3_snoRNA-assocProt_15_C"/>
</dbReference>
<proteinExistence type="predicted"/>
<dbReference type="EMBL" id="CP012528">
    <property type="protein sequence ID" value="ALC49528.1"/>
    <property type="molecule type" value="Genomic_DNA"/>
</dbReference>
<feature type="repeat" description="WD" evidence="8">
    <location>
        <begin position="247"/>
        <end position="288"/>
    </location>
</feature>
<dbReference type="STRING" id="30019.A0A0M4EJW6"/>
<evidence type="ECO:0000256" key="8">
    <source>
        <dbReference type="PROSITE-ProRule" id="PRU00221"/>
    </source>
</evidence>
<dbReference type="InterPro" id="IPR015943">
    <property type="entry name" value="WD40/YVTN_repeat-like_dom_sf"/>
</dbReference>
<dbReference type="SMART" id="SM00320">
    <property type="entry name" value="WD40"/>
    <property type="match status" value="7"/>
</dbReference>
<dbReference type="PANTHER" id="PTHR19924:SF26">
    <property type="entry name" value="U3 SMALL NUCLEOLAR RNA-ASSOCIATED PROTEIN 15 HOMOLOG"/>
    <property type="match status" value="1"/>
</dbReference>
<dbReference type="FunFam" id="2.130.10.10:FF:001897">
    <property type="entry name" value="EG:25E8.3 protein"/>
    <property type="match status" value="1"/>
</dbReference>
<dbReference type="PANTHER" id="PTHR19924">
    <property type="entry name" value="UTP15 U3 SMALL NUCLEOLAR RNA-ASSOCIATED PROTEIN 15 FAMILY MEMBER"/>
    <property type="match status" value="1"/>
</dbReference>
<dbReference type="GO" id="GO:0005730">
    <property type="term" value="C:nucleolus"/>
    <property type="evidence" value="ECO:0007669"/>
    <property type="project" value="UniProtKB-SubCell"/>
</dbReference>
<keyword evidence="3" id="KW-0698">rRNA processing</keyword>